<feature type="transmembrane region" description="Helical" evidence="1">
    <location>
        <begin position="364"/>
        <end position="382"/>
    </location>
</feature>
<keyword evidence="3" id="KW-1185">Reference proteome</keyword>
<evidence type="ECO:0008006" key="4">
    <source>
        <dbReference type="Google" id="ProtNLM"/>
    </source>
</evidence>
<feature type="transmembrane region" description="Helical" evidence="1">
    <location>
        <begin position="79"/>
        <end position="101"/>
    </location>
</feature>
<feature type="transmembrane region" description="Helical" evidence="1">
    <location>
        <begin position="413"/>
        <end position="434"/>
    </location>
</feature>
<keyword evidence="1" id="KW-0472">Membrane</keyword>
<accession>A0A4Q1SHG2</accession>
<feature type="transmembrane region" description="Helical" evidence="1">
    <location>
        <begin position="465"/>
        <end position="486"/>
    </location>
</feature>
<feature type="transmembrane region" description="Helical" evidence="1">
    <location>
        <begin position="107"/>
        <end position="122"/>
    </location>
</feature>
<feature type="transmembrane region" description="Helical" evidence="1">
    <location>
        <begin position="440"/>
        <end position="458"/>
    </location>
</feature>
<dbReference type="Proteomes" id="UP000290253">
    <property type="component" value="Unassembled WGS sequence"/>
</dbReference>
<evidence type="ECO:0000313" key="3">
    <source>
        <dbReference type="Proteomes" id="UP000290253"/>
    </source>
</evidence>
<feature type="transmembrane region" description="Helical" evidence="1">
    <location>
        <begin position="129"/>
        <end position="147"/>
    </location>
</feature>
<sequence>MATALQLPHKPRFVQWFPDFLRAELAPYPGRGAIVARMVIAATISMILVQTFRVPGGAIGALFAFTLSRENLRATAQSALSMMVACALTVIFVPVGARMFASEPMTHFLWEGISIFLIFFLLRALSDYAVAVGLSLVVTSVLGIWYLPGPTEHNVELTLWQVLAAAIGAVVTLAVEAAFHAMKTEDEVTAGLKARLTAVEKLLRSFAGGSPVSKETERTLTQYALVGMGSLRRHIIRGSYDGMMRMRMSTVVSLVGRGTDFAAAMVYSHPPLSEQQMRRAAALASHVAEMRKCVIESRIPAPWQPETSREADNFPLFSELESMMALIPTAYDSEATLDPQLAIQEGEPERRGIFVSDAFSNREYVRYAMGGTLAAMLCYVLYVSLAWPALATSVTTCVLTALTNIGASRQKQVLRIGGALLGGFVFALGGQIFILPYVDTIGGFTLFFVSITFIAAWVSTSSSRLSYAGIQIALAFYLINLGDFTIQTSLTQARDRSIGVLLGTTAMWVVFERLYPKAAADEMVRIFIRNLRLMAELAEVKPGPKQPDEMVRIRRQRDQVYRLFADVNAQSDAVPFETGPKRAAHLAARDRIRRWQAQLRTFYLHEVPLLQFRVFGDPHGVSPEFLELETRFHRVCGETLSHIADCLDRQAKGQACGHAEHPRLEAMIDTSKVDESAALSVREHALVRMSRQIAAIIDRLEAEVTSEPLYG</sequence>
<dbReference type="RefSeq" id="WP_129206588.1">
    <property type="nucleotide sequence ID" value="NZ_BMGU01000001.1"/>
</dbReference>
<gene>
    <name evidence="2" type="ORF">ESZ00_02320</name>
</gene>
<feature type="transmembrane region" description="Helical" evidence="1">
    <location>
        <begin position="388"/>
        <end position="406"/>
    </location>
</feature>
<comment type="caution">
    <text evidence="2">The sequence shown here is derived from an EMBL/GenBank/DDBJ whole genome shotgun (WGS) entry which is preliminary data.</text>
</comment>
<organism evidence="2 3">
    <name type="scientific">Silvibacterium dinghuense</name>
    <dbReference type="NCBI Taxonomy" id="1560006"/>
    <lineage>
        <taxon>Bacteria</taxon>
        <taxon>Pseudomonadati</taxon>
        <taxon>Acidobacteriota</taxon>
        <taxon>Terriglobia</taxon>
        <taxon>Terriglobales</taxon>
        <taxon>Acidobacteriaceae</taxon>
        <taxon>Silvibacterium</taxon>
    </lineage>
</organism>
<evidence type="ECO:0000313" key="2">
    <source>
        <dbReference type="EMBL" id="RXS96805.1"/>
    </source>
</evidence>
<dbReference type="AlphaFoldDB" id="A0A4Q1SHG2"/>
<reference evidence="2 3" key="1">
    <citation type="journal article" date="2016" name="Int. J. Syst. Evol. Microbiol.">
        <title>Acidipila dinghuensis sp. nov., an acidobacterium isolated from forest soil.</title>
        <authorList>
            <person name="Jiang Y.W."/>
            <person name="Wang J."/>
            <person name="Chen M.H."/>
            <person name="Lv Y.Y."/>
            <person name="Qiu L.H."/>
        </authorList>
    </citation>
    <scope>NUCLEOTIDE SEQUENCE [LARGE SCALE GENOMIC DNA]</scope>
    <source>
        <strain evidence="2 3">DHOF10</strain>
    </source>
</reference>
<keyword evidence="1" id="KW-0812">Transmembrane</keyword>
<proteinExistence type="predicted"/>
<feature type="transmembrane region" description="Helical" evidence="1">
    <location>
        <begin position="159"/>
        <end position="179"/>
    </location>
</feature>
<dbReference type="EMBL" id="SDMK01000001">
    <property type="protein sequence ID" value="RXS96805.1"/>
    <property type="molecule type" value="Genomic_DNA"/>
</dbReference>
<evidence type="ECO:0000256" key="1">
    <source>
        <dbReference type="SAM" id="Phobius"/>
    </source>
</evidence>
<name>A0A4Q1SHG2_9BACT</name>
<protein>
    <recommendedName>
        <fullName evidence="4">FUSC family protein</fullName>
    </recommendedName>
</protein>
<keyword evidence="1" id="KW-1133">Transmembrane helix</keyword>
<feature type="transmembrane region" description="Helical" evidence="1">
    <location>
        <begin position="34"/>
        <end position="67"/>
    </location>
</feature>
<dbReference type="OrthoDB" id="105720at2"/>